<organism evidence="1 2">
    <name type="scientific">Smallanthus sonchifolius</name>
    <dbReference type="NCBI Taxonomy" id="185202"/>
    <lineage>
        <taxon>Eukaryota</taxon>
        <taxon>Viridiplantae</taxon>
        <taxon>Streptophyta</taxon>
        <taxon>Embryophyta</taxon>
        <taxon>Tracheophyta</taxon>
        <taxon>Spermatophyta</taxon>
        <taxon>Magnoliopsida</taxon>
        <taxon>eudicotyledons</taxon>
        <taxon>Gunneridae</taxon>
        <taxon>Pentapetalae</taxon>
        <taxon>asterids</taxon>
        <taxon>campanulids</taxon>
        <taxon>Asterales</taxon>
        <taxon>Asteraceae</taxon>
        <taxon>Asteroideae</taxon>
        <taxon>Heliantheae alliance</taxon>
        <taxon>Millerieae</taxon>
        <taxon>Smallanthus</taxon>
    </lineage>
</organism>
<protein>
    <submittedName>
        <fullName evidence="1">Uncharacterized protein</fullName>
    </submittedName>
</protein>
<dbReference type="EMBL" id="CM042019">
    <property type="protein sequence ID" value="KAI3824912.1"/>
    <property type="molecule type" value="Genomic_DNA"/>
</dbReference>
<accession>A0ACB9JY47</accession>
<evidence type="ECO:0000313" key="2">
    <source>
        <dbReference type="Proteomes" id="UP001056120"/>
    </source>
</evidence>
<dbReference type="Proteomes" id="UP001056120">
    <property type="component" value="Linkage Group LG02"/>
</dbReference>
<comment type="caution">
    <text evidence="1">The sequence shown here is derived from an EMBL/GenBank/DDBJ whole genome shotgun (WGS) entry which is preliminary data.</text>
</comment>
<reference evidence="2" key="1">
    <citation type="journal article" date="2022" name="Mol. Ecol. Resour.">
        <title>The genomes of chicory, endive, great burdock and yacon provide insights into Asteraceae palaeo-polyploidization history and plant inulin production.</title>
        <authorList>
            <person name="Fan W."/>
            <person name="Wang S."/>
            <person name="Wang H."/>
            <person name="Wang A."/>
            <person name="Jiang F."/>
            <person name="Liu H."/>
            <person name="Zhao H."/>
            <person name="Xu D."/>
            <person name="Zhang Y."/>
        </authorList>
    </citation>
    <scope>NUCLEOTIDE SEQUENCE [LARGE SCALE GENOMIC DNA]</scope>
    <source>
        <strain evidence="2">cv. Yunnan</strain>
    </source>
</reference>
<name>A0ACB9JY47_9ASTR</name>
<proteinExistence type="predicted"/>
<sequence length="223" mass="25358">MCLQSTKIFNRRSQSFEHFFLLQVYQSFSVESAIWTCNYDASDIRFQGQQASQELSGLIFEKAVDSVVFSPRSLKWNHRLHLKKRLKRAFALTTYRPRKTFVSGRNVMHQLDLVTDLLGSPSAETVARALPVPSSTIVNVDVDLMVLIQDDNLLGAIHKSDEPIRTTIRLVGNSITKLQMELHGVQSLPKKFNIARNKTVYVKLNYPGRVYEKNDADTGLLSD</sequence>
<gene>
    <name evidence="1" type="ORF">L1987_06385</name>
</gene>
<reference evidence="1 2" key="2">
    <citation type="journal article" date="2022" name="Mol. Ecol. Resour.">
        <title>The genomes of chicory, endive, great burdock and yacon provide insights into Asteraceae paleo-polyploidization history and plant inulin production.</title>
        <authorList>
            <person name="Fan W."/>
            <person name="Wang S."/>
            <person name="Wang H."/>
            <person name="Wang A."/>
            <person name="Jiang F."/>
            <person name="Liu H."/>
            <person name="Zhao H."/>
            <person name="Xu D."/>
            <person name="Zhang Y."/>
        </authorList>
    </citation>
    <scope>NUCLEOTIDE SEQUENCE [LARGE SCALE GENOMIC DNA]</scope>
    <source>
        <strain evidence="2">cv. Yunnan</strain>
        <tissue evidence="1">Leaves</tissue>
    </source>
</reference>
<evidence type="ECO:0000313" key="1">
    <source>
        <dbReference type="EMBL" id="KAI3824912.1"/>
    </source>
</evidence>
<keyword evidence="2" id="KW-1185">Reference proteome</keyword>